<dbReference type="AlphaFoldDB" id="A0A1W1D5M7"/>
<organism evidence="1">
    <name type="scientific">hydrothermal vent metagenome</name>
    <dbReference type="NCBI Taxonomy" id="652676"/>
    <lineage>
        <taxon>unclassified sequences</taxon>
        <taxon>metagenomes</taxon>
        <taxon>ecological metagenomes</taxon>
    </lineage>
</organism>
<accession>A0A1W1D5M7</accession>
<protein>
    <submittedName>
        <fullName evidence="1">Uncharacterized protein</fullName>
    </submittedName>
</protein>
<name>A0A1W1D5M7_9ZZZZ</name>
<dbReference type="InterPro" id="IPR007463">
    <property type="entry name" value="DUF507"/>
</dbReference>
<reference evidence="1" key="1">
    <citation type="submission" date="2016-10" db="EMBL/GenBank/DDBJ databases">
        <authorList>
            <person name="de Groot N.N."/>
        </authorList>
    </citation>
    <scope>NUCLEOTIDE SEQUENCE</scope>
</reference>
<proteinExistence type="predicted"/>
<evidence type="ECO:0000313" key="1">
    <source>
        <dbReference type="EMBL" id="SFV75929.1"/>
    </source>
</evidence>
<dbReference type="Pfam" id="PF04368">
    <property type="entry name" value="DUF507"/>
    <property type="match status" value="1"/>
</dbReference>
<sequence length="183" mass="21434">MKISLKTIPHIANKIAIDLNKSGVVTMTKGLERVSQAAQKVFTENVKKEMALEEKVAEICEENQEEIEFMLADERQLFFMIKKKLAPEFGVLLNYEERYSEVAHQILDELYEEDLIHFDVSENRIKNIIYNAITSFIAESSEIENAVIEKIKTYKKRYIPGTDEFNILYEKLYKEELQKRGME</sequence>
<gene>
    <name evidence="1" type="ORF">MNB_SM-3-859</name>
</gene>
<dbReference type="EMBL" id="FPHP01000048">
    <property type="protein sequence ID" value="SFV75929.1"/>
    <property type="molecule type" value="Genomic_DNA"/>
</dbReference>